<feature type="region of interest" description="Disordered" evidence="1">
    <location>
        <begin position="185"/>
        <end position="215"/>
    </location>
</feature>
<comment type="caution">
    <text evidence="3">The sequence shown here is derived from an EMBL/GenBank/DDBJ whole genome shotgun (WGS) entry which is preliminary data.</text>
</comment>
<reference evidence="3 4" key="1">
    <citation type="submission" date="2023-08" db="EMBL/GenBank/DDBJ databases">
        <title>Black Yeasts Isolated from many extreme environments.</title>
        <authorList>
            <person name="Coleine C."/>
            <person name="Stajich J.E."/>
            <person name="Selbmann L."/>
        </authorList>
    </citation>
    <scope>NUCLEOTIDE SEQUENCE [LARGE SCALE GENOMIC DNA]</scope>
    <source>
        <strain evidence="3 4">CCFEE 5885</strain>
    </source>
</reference>
<protein>
    <recommendedName>
        <fullName evidence="2">Oxidoreductase-like domain-containing protein</fullName>
    </recommendedName>
</protein>
<dbReference type="Pfam" id="PF09791">
    <property type="entry name" value="Oxidored-like"/>
    <property type="match status" value="1"/>
</dbReference>
<dbReference type="EMBL" id="JAVRRG010000078">
    <property type="protein sequence ID" value="KAK5089417.1"/>
    <property type="molecule type" value="Genomic_DNA"/>
</dbReference>
<evidence type="ECO:0000313" key="4">
    <source>
        <dbReference type="Proteomes" id="UP001345013"/>
    </source>
</evidence>
<evidence type="ECO:0000259" key="2">
    <source>
        <dbReference type="Pfam" id="PF09791"/>
    </source>
</evidence>
<dbReference type="PANTHER" id="PTHR21193:SF3">
    <property type="entry name" value="OXIDOREDUCTASE-LIKE DOMAIN-CONTAINING PROTEIN 1"/>
    <property type="match status" value="1"/>
</dbReference>
<dbReference type="InterPro" id="IPR039251">
    <property type="entry name" value="OXLD1"/>
</dbReference>
<evidence type="ECO:0000313" key="3">
    <source>
        <dbReference type="EMBL" id="KAK5089417.1"/>
    </source>
</evidence>
<organism evidence="3 4">
    <name type="scientific">Lithohypha guttulata</name>
    <dbReference type="NCBI Taxonomy" id="1690604"/>
    <lineage>
        <taxon>Eukaryota</taxon>
        <taxon>Fungi</taxon>
        <taxon>Dikarya</taxon>
        <taxon>Ascomycota</taxon>
        <taxon>Pezizomycotina</taxon>
        <taxon>Eurotiomycetes</taxon>
        <taxon>Chaetothyriomycetidae</taxon>
        <taxon>Chaetothyriales</taxon>
        <taxon>Trichomeriaceae</taxon>
        <taxon>Lithohypha</taxon>
    </lineage>
</organism>
<gene>
    <name evidence="3" type="ORF">LTR24_006233</name>
</gene>
<feature type="domain" description="Oxidoreductase-like" evidence="2">
    <location>
        <begin position="121"/>
        <end position="165"/>
    </location>
</feature>
<proteinExistence type="predicted"/>
<accession>A0ABR0K6I8</accession>
<keyword evidence="4" id="KW-1185">Reference proteome</keyword>
<dbReference type="Proteomes" id="UP001345013">
    <property type="component" value="Unassembled WGS sequence"/>
</dbReference>
<feature type="region of interest" description="Disordered" evidence="1">
    <location>
        <begin position="29"/>
        <end position="55"/>
    </location>
</feature>
<name>A0ABR0K6I8_9EURO</name>
<dbReference type="PANTHER" id="PTHR21193">
    <property type="entry name" value="OXIDOREDUCTASE-LIKE DOMAIN-CONTAINING PROTEIN 1"/>
    <property type="match status" value="1"/>
</dbReference>
<sequence length="246" mass="27032">MAPKIGITATCCACQQLLLRQARRSLLSGGRHNRGLHDTASRQENQQPRIQPRGLGDFYSDLVATPLPKVARAKTEPDLPEWVASGGRKEIEERAKKLFGTIEGSGYQRQTSDTPDATWQTINGVPVPPRPAEPDNCCMSGCVHCVWDDYRDDVESWANRLKEAQAKSSGNAVTKTPKLGFPRAEAQAASGSMDDDGGGSEALWQSPSEADPDALFADIPIGIREFMATEKRIRERMKKKRQAKQA</sequence>
<dbReference type="InterPro" id="IPR019180">
    <property type="entry name" value="Oxidoreductase-like_N"/>
</dbReference>
<evidence type="ECO:0000256" key="1">
    <source>
        <dbReference type="SAM" id="MobiDB-lite"/>
    </source>
</evidence>